<gene>
    <name evidence="2" type="ORF">A6V39_03480</name>
</gene>
<keyword evidence="1" id="KW-0812">Transmembrane</keyword>
<organism evidence="2 3">
    <name type="scientific">Candidatus Mycoplasma haematobovis</name>
    <dbReference type="NCBI Taxonomy" id="432608"/>
    <lineage>
        <taxon>Bacteria</taxon>
        <taxon>Bacillati</taxon>
        <taxon>Mycoplasmatota</taxon>
        <taxon>Mollicutes</taxon>
        <taxon>Mycoplasmataceae</taxon>
        <taxon>Mycoplasma</taxon>
    </lineage>
</organism>
<keyword evidence="1" id="KW-1133">Transmembrane helix</keyword>
<dbReference type="EMBL" id="LWUJ01000012">
    <property type="protein sequence ID" value="OAL09947.1"/>
    <property type="molecule type" value="Genomic_DNA"/>
</dbReference>
<dbReference type="Proteomes" id="UP000077623">
    <property type="component" value="Unassembled WGS sequence"/>
</dbReference>
<reference evidence="3" key="1">
    <citation type="submission" date="2016-04" db="EMBL/GenBank/DDBJ databases">
        <authorList>
            <person name="Quiroz-Castaneda R.E."/>
            <person name="Martinez-Ocampo F."/>
        </authorList>
    </citation>
    <scope>NUCLEOTIDE SEQUENCE [LARGE SCALE GENOMIC DNA]</scope>
    <source>
        <strain evidence="3">INIFAP01</strain>
    </source>
</reference>
<name>A0A1A9QBV5_9MOLU</name>
<protein>
    <submittedName>
        <fullName evidence="2">Uncharacterized protein</fullName>
    </submittedName>
</protein>
<keyword evidence="3" id="KW-1185">Reference proteome</keyword>
<evidence type="ECO:0000313" key="2">
    <source>
        <dbReference type="EMBL" id="OAL09947.1"/>
    </source>
</evidence>
<dbReference type="STRING" id="432608.A6V39_03480"/>
<proteinExistence type="predicted"/>
<feature type="transmembrane region" description="Helical" evidence="1">
    <location>
        <begin position="6"/>
        <end position="29"/>
    </location>
</feature>
<comment type="caution">
    <text evidence="2">The sequence shown here is derived from an EMBL/GenBank/DDBJ whole genome shotgun (WGS) entry which is preliminary data.</text>
</comment>
<evidence type="ECO:0000256" key="1">
    <source>
        <dbReference type="SAM" id="Phobius"/>
    </source>
</evidence>
<dbReference type="RefSeq" id="WP_187150332.1">
    <property type="nucleotide sequence ID" value="NZ_LWUJ01000012.1"/>
</dbReference>
<keyword evidence="1" id="KW-0472">Membrane</keyword>
<accession>A0A1A9QBV5</accession>
<sequence>MPSYALKIASIGIGVSGVVGGAGTSIYLLSKKETIPAKTQQDQEPPVITTTKPKITDLLAKNKLSLIEEDKDSGEWTRVLGTFKQDHTSKNPDGIWKVDGWDSKQVEEKGLPDLKRLCKQNATGEVDDEKSDVYKEVVKYCTKAITESHSD</sequence>
<evidence type="ECO:0000313" key="3">
    <source>
        <dbReference type="Proteomes" id="UP000077623"/>
    </source>
</evidence>
<dbReference type="AlphaFoldDB" id="A0A1A9QBV5"/>